<gene>
    <name evidence="2" type="ORF">EBH_0048170</name>
</gene>
<feature type="domain" description="DNA-directed RNA polymerase RpoA/D/Rpb3-type" evidence="1">
    <location>
        <begin position="13"/>
        <end position="191"/>
    </location>
</feature>
<name>U6LSJ7_9EIME</name>
<dbReference type="InterPro" id="IPR011263">
    <property type="entry name" value="DNA-dir_RNA_pol_RpoA/D/Rpb3"/>
</dbReference>
<dbReference type="SMART" id="SM00662">
    <property type="entry name" value="RPOLD"/>
    <property type="match status" value="1"/>
</dbReference>
<dbReference type="Proteomes" id="UP000030750">
    <property type="component" value="Unassembled WGS sequence"/>
</dbReference>
<organism evidence="2 3">
    <name type="scientific">Eimeria brunetti</name>
    <dbReference type="NCBI Taxonomy" id="51314"/>
    <lineage>
        <taxon>Eukaryota</taxon>
        <taxon>Sar</taxon>
        <taxon>Alveolata</taxon>
        <taxon>Apicomplexa</taxon>
        <taxon>Conoidasida</taxon>
        <taxon>Coccidia</taxon>
        <taxon>Eucoccidiorida</taxon>
        <taxon>Eimeriorina</taxon>
        <taxon>Eimeriidae</taxon>
        <taxon>Eimeria</taxon>
    </lineage>
</organism>
<sequence length="199" mass="22632">MPDPPRQKGNRVYCTVEGPRESCEVWQNTGVIQDEVLAHRLGLIPFRVNPQLLKYREPSQDLNEENSLKFKLHVKCTPADIKPHQNSMPVYSRDLTWIPLSERQKQKFSAEPPAPVHPDILITKLRPGQASLFVTPIEGEEAEELKELCPMGVFDIEDAISIESTCAIPAPKLLTMALEVLREKAITFREIIRTKQLEV</sequence>
<proteinExistence type="predicted"/>
<accession>U6LSJ7</accession>
<evidence type="ECO:0000259" key="1">
    <source>
        <dbReference type="SMART" id="SM00662"/>
    </source>
</evidence>
<dbReference type="InterPro" id="IPR036643">
    <property type="entry name" value="RNApol_insert_sf"/>
</dbReference>
<dbReference type="PANTHER" id="PTHR11800:SF13">
    <property type="entry name" value="DNA-DIRECTED RNA POLYMERASES I AND III SUBUNIT RPAC1"/>
    <property type="match status" value="1"/>
</dbReference>
<reference evidence="2" key="2">
    <citation type="submission" date="2013-10" db="EMBL/GenBank/DDBJ databases">
        <authorList>
            <person name="Aslett M."/>
        </authorList>
    </citation>
    <scope>NUCLEOTIDE SEQUENCE [LARGE SCALE GENOMIC DNA]</scope>
    <source>
        <strain evidence="2">Houghton</strain>
    </source>
</reference>
<dbReference type="AlphaFoldDB" id="U6LSJ7"/>
<dbReference type="VEuPathDB" id="ToxoDB:EBH_0048170"/>
<dbReference type="OrthoDB" id="270173at2759"/>
<dbReference type="Gene3D" id="2.170.120.12">
    <property type="entry name" value="DNA-directed RNA polymerase, insert domain"/>
    <property type="match status" value="1"/>
</dbReference>
<dbReference type="InterPro" id="IPR050518">
    <property type="entry name" value="Rpo3/RPB3_RNA_Pol_subunit"/>
</dbReference>
<dbReference type="GO" id="GO:0003899">
    <property type="term" value="F:DNA-directed RNA polymerase activity"/>
    <property type="evidence" value="ECO:0007669"/>
    <property type="project" value="InterPro"/>
</dbReference>
<protein>
    <submittedName>
        <fullName evidence="2">DNA-directed RNA polymerases I and III subunit RPAC1, putative</fullName>
    </submittedName>
</protein>
<keyword evidence="2" id="KW-0240">DNA-directed RNA polymerase</keyword>
<reference evidence="2" key="1">
    <citation type="submission" date="2013-10" db="EMBL/GenBank/DDBJ databases">
        <title>Genomic analysis of the causative agents of coccidiosis in chickens.</title>
        <authorList>
            <person name="Reid A.J."/>
            <person name="Blake D."/>
            <person name="Billington K."/>
            <person name="Browne H."/>
            <person name="Dunn M."/>
            <person name="Hung S."/>
            <person name="Kawahara F."/>
            <person name="Miranda-Saavedra D."/>
            <person name="Mourier T."/>
            <person name="Nagra H."/>
            <person name="Otto T.D."/>
            <person name="Rawlings N."/>
            <person name="Sanchez A."/>
            <person name="Sanders M."/>
            <person name="Subramaniam C."/>
            <person name="Tay Y."/>
            <person name="Dear P."/>
            <person name="Doerig C."/>
            <person name="Gruber A."/>
            <person name="Parkinson J."/>
            <person name="Shirley M."/>
            <person name="Wan K.L."/>
            <person name="Berriman M."/>
            <person name="Tomley F."/>
            <person name="Pain A."/>
        </authorList>
    </citation>
    <scope>NUCLEOTIDE SEQUENCE [LARGE SCALE GENOMIC DNA]</scope>
    <source>
        <strain evidence="2">Houghton</strain>
    </source>
</reference>
<dbReference type="GO" id="GO:0005736">
    <property type="term" value="C:RNA polymerase I complex"/>
    <property type="evidence" value="ECO:0007669"/>
    <property type="project" value="TreeGrafter"/>
</dbReference>
<evidence type="ECO:0000313" key="3">
    <source>
        <dbReference type="Proteomes" id="UP000030750"/>
    </source>
</evidence>
<dbReference type="GO" id="GO:0006351">
    <property type="term" value="P:DNA-templated transcription"/>
    <property type="evidence" value="ECO:0007669"/>
    <property type="project" value="InterPro"/>
</dbReference>
<dbReference type="SUPFAM" id="SSF56553">
    <property type="entry name" value="Insert subdomain of RNA polymerase alpha subunit"/>
    <property type="match status" value="1"/>
</dbReference>
<keyword evidence="2" id="KW-0804">Transcription</keyword>
<dbReference type="GO" id="GO:0005666">
    <property type="term" value="C:RNA polymerase III complex"/>
    <property type="evidence" value="ECO:0007669"/>
    <property type="project" value="TreeGrafter"/>
</dbReference>
<dbReference type="PANTHER" id="PTHR11800">
    <property type="entry name" value="DNA-DIRECTED RNA POLYMERASE"/>
    <property type="match status" value="1"/>
</dbReference>
<keyword evidence="3" id="KW-1185">Reference proteome</keyword>
<dbReference type="EMBL" id="HG713098">
    <property type="protein sequence ID" value="CDJ52243.1"/>
    <property type="molecule type" value="Genomic_DNA"/>
</dbReference>
<evidence type="ECO:0000313" key="2">
    <source>
        <dbReference type="EMBL" id="CDJ52243.1"/>
    </source>
</evidence>